<sequence length="66" mass="7653">MNEERVTQQLTLNVALEWTARQGGPWRATVRDRDDRTVGVFETPLALLEWLEEHTLVRTARPPDLP</sequence>
<reference evidence="1" key="2">
    <citation type="submission" date="2020-09" db="EMBL/GenBank/DDBJ databases">
        <authorList>
            <person name="Sun Q."/>
            <person name="Ohkuma M."/>
        </authorList>
    </citation>
    <scope>NUCLEOTIDE SEQUENCE</scope>
    <source>
        <strain evidence="1">JCM 14371</strain>
    </source>
</reference>
<gene>
    <name evidence="1" type="ORF">GCM10008939_10200</name>
</gene>
<reference evidence="1" key="1">
    <citation type="journal article" date="2014" name="Int. J. Syst. Evol. Microbiol.">
        <title>Complete genome sequence of Corynebacterium casei LMG S-19264T (=DSM 44701T), isolated from a smear-ripened cheese.</title>
        <authorList>
            <consortium name="US DOE Joint Genome Institute (JGI-PGF)"/>
            <person name="Walter F."/>
            <person name="Albersmeier A."/>
            <person name="Kalinowski J."/>
            <person name="Ruckert C."/>
        </authorList>
    </citation>
    <scope>NUCLEOTIDE SEQUENCE</scope>
    <source>
        <strain evidence="1">JCM 14371</strain>
    </source>
</reference>
<keyword evidence="2" id="KW-1185">Reference proteome</keyword>
<accession>A0A917UM94</accession>
<dbReference type="AlphaFoldDB" id="A0A917UM94"/>
<name>A0A917UM94_9DEIO</name>
<dbReference type="Proteomes" id="UP000635726">
    <property type="component" value="Unassembled WGS sequence"/>
</dbReference>
<dbReference type="RefSeq" id="WP_188961183.1">
    <property type="nucleotide sequence ID" value="NZ_BMOE01000002.1"/>
</dbReference>
<proteinExistence type="predicted"/>
<dbReference type="EMBL" id="BMOE01000002">
    <property type="protein sequence ID" value="GGJ67838.1"/>
    <property type="molecule type" value="Genomic_DNA"/>
</dbReference>
<evidence type="ECO:0000313" key="2">
    <source>
        <dbReference type="Proteomes" id="UP000635726"/>
    </source>
</evidence>
<evidence type="ECO:0000313" key="1">
    <source>
        <dbReference type="EMBL" id="GGJ67838.1"/>
    </source>
</evidence>
<protein>
    <submittedName>
        <fullName evidence="1">Uncharacterized protein</fullName>
    </submittedName>
</protein>
<organism evidence="1 2">
    <name type="scientific">Deinococcus aquiradiocola</name>
    <dbReference type="NCBI Taxonomy" id="393059"/>
    <lineage>
        <taxon>Bacteria</taxon>
        <taxon>Thermotogati</taxon>
        <taxon>Deinococcota</taxon>
        <taxon>Deinococci</taxon>
        <taxon>Deinococcales</taxon>
        <taxon>Deinococcaceae</taxon>
        <taxon>Deinococcus</taxon>
    </lineage>
</organism>
<comment type="caution">
    <text evidence="1">The sequence shown here is derived from an EMBL/GenBank/DDBJ whole genome shotgun (WGS) entry which is preliminary data.</text>
</comment>